<dbReference type="PANTHER" id="PTHR17224:SF1">
    <property type="entry name" value="PEPTIDYL-TRNA HYDROLASE"/>
    <property type="match status" value="1"/>
</dbReference>
<proteinExistence type="inferred from homology"/>
<sequence length="208" mass="23277">MSIFDVFDRISANSSSSRGKIEYVIAGLGNPGLEYENTRHNAGFMVLDMLAEQLGEKIDRLKFKGKTAEVTIGDKRCLLLKPTTYMNNSGESIVQALEFYKIDVQNLIVVCDDISLDCGKLRIRRKGSHGGHNGLRSICELTGRDDYPRIKMGVGKKPHPDYDLAKWVLGKFGKEDSELMKQSTENACECIKLMVQGKTDEAMNKYNS</sequence>
<comment type="similarity">
    <text evidence="5 8 10">Belongs to the PTH family.</text>
</comment>
<evidence type="ECO:0000256" key="8">
    <source>
        <dbReference type="HAMAP-Rule" id="MF_00083"/>
    </source>
</evidence>
<evidence type="ECO:0000256" key="7">
    <source>
        <dbReference type="ARBA" id="ARBA00050038"/>
    </source>
</evidence>
<dbReference type="GO" id="GO:0006515">
    <property type="term" value="P:protein quality control for misfolded or incompletely synthesized proteins"/>
    <property type="evidence" value="ECO:0007669"/>
    <property type="project" value="UniProtKB-UniRule"/>
</dbReference>
<feature type="binding site" evidence="8">
    <location>
        <position position="87"/>
    </location>
    <ligand>
        <name>tRNA</name>
        <dbReference type="ChEBI" id="CHEBI:17843"/>
    </ligand>
</feature>
<dbReference type="PANTHER" id="PTHR17224">
    <property type="entry name" value="PEPTIDYL-TRNA HYDROLASE"/>
    <property type="match status" value="1"/>
</dbReference>
<dbReference type="GO" id="GO:0072344">
    <property type="term" value="P:rescue of stalled ribosome"/>
    <property type="evidence" value="ECO:0007669"/>
    <property type="project" value="UniProtKB-UniRule"/>
</dbReference>
<comment type="function">
    <text evidence="8">Hydrolyzes ribosome-free peptidyl-tRNAs (with 1 or more amino acids incorporated), which drop off the ribosome during protein synthesis, or as a result of ribosome stalling.</text>
</comment>
<evidence type="ECO:0000313" key="11">
    <source>
        <dbReference type="EMBL" id="SEH80286.1"/>
    </source>
</evidence>
<dbReference type="NCBIfam" id="TIGR00447">
    <property type="entry name" value="pth"/>
    <property type="match status" value="1"/>
</dbReference>
<evidence type="ECO:0000256" key="10">
    <source>
        <dbReference type="RuleBase" id="RU004320"/>
    </source>
</evidence>
<evidence type="ECO:0000256" key="1">
    <source>
        <dbReference type="ARBA" id="ARBA00013260"/>
    </source>
</evidence>
<dbReference type="GO" id="GO:0005737">
    <property type="term" value="C:cytoplasm"/>
    <property type="evidence" value="ECO:0007669"/>
    <property type="project" value="UniProtKB-SubCell"/>
</dbReference>
<dbReference type="GO" id="GO:0004045">
    <property type="term" value="F:peptidyl-tRNA hydrolase activity"/>
    <property type="evidence" value="ECO:0007669"/>
    <property type="project" value="UniProtKB-UniRule"/>
</dbReference>
<keyword evidence="4 8" id="KW-0694">RNA-binding</keyword>
<comment type="catalytic activity">
    <reaction evidence="6 8 9">
        <text>an N-acyl-L-alpha-aminoacyl-tRNA + H2O = an N-acyl-L-amino acid + a tRNA + H(+)</text>
        <dbReference type="Rhea" id="RHEA:54448"/>
        <dbReference type="Rhea" id="RHEA-COMP:10123"/>
        <dbReference type="Rhea" id="RHEA-COMP:13883"/>
        <dbReference type="ChEBI" id="CHEBI:15377"/>
        <dbReference type="ChEBI" id="CHEBI:15378"/>
        <dbReference type="ChEBI" id="CHEBI:59874"/>
        <dbReference type="ChEBI" id="CHEBI:78442"/>
        <dbReference type="ChEBI" id="CHEBI:138191"/>
        <dbReference type="EC" id="3.1.1.29"/>
    </reaction>
</comment>
<dbReference type="Proteomes" id="UP000183190">
    <property type="component" value="Unassembled WGS sequence"/>
</dbReference>
<dbReference type="InterPro" id="IPR018171">
    <property type="entry name" value="Pept_tRNA_hydro_CS"/>
</dbReference>
<comment type="function">
    <text evidence="8">Catalyzes the release of premature peptidyl moieties from peptidyl-tRNA molecules trapped in stalled 50S ribosomal subunits, and thus maintains levels of free tRNAs and 50S ribosomes.</text>
</comment>
<comment type="subcellular location">
    <subcellularLocation>
        <location evidence="8">Cytoplasm</location>
    </subcellularLocation>
</comment>
<accession>A0A1H6L7S3</accession>
<feature type="binding site" evidence="8">
    <location>
        <position position="85"/>
    </location>
    <ligand>
        <name>tRNA</name>
        <dbReference type="ChEBI" id="CHEBI:17843"/>
    </ligand>
</feature>
<evidence type="ECO:0000256" key="4">
    <source>
        <dbReference type="ARBA" id="ARBA00022884"/>
    </source>
</evidence>
<dbReference type="AlphaFoldDB" id="A0A1H6L7S3"/>
<comment type="subunit">
    <text evidence="8">Monomer.</text>
</comment>
<gene>
    <name evidence="8" type="primary">pth</name>
    <name evidence="11" type="ORF">SAMN02910265_02787</name>
</gene>
<evidence type="ECO:0000256" key="6">
    <source>
        <dbReference type="ARBA" id="ARBA00048707"/>
    </source>
</evidence>
<feature type="binding site" evidence="8">
    <location>
        <position position="133"/>
    </location>
    <ligand>
        <name>tRNA</name>
        <dbReference type="ChEBI" id="CHEBI:17843"/>
    </ligand>
</feature>
<dbReference type="OrthoDB" id="9800507at2"/>
<feature type="active site" description="Proton acceptor" evidence="8">
    <location>
        <position position="40"/>
    </location>
</feature>
<dbReference type="SUPFAM" id="SSF53178">
    <property type="entry name" value="Peptidyl-tRNA hydrolase-like"/>
    <property type="match status" value="1"/>
</dbReference>
<dbReference type="CDD" id="cd00462">
    <property type="entry name" value="PTH"/>
    <property type="match status" value="1"/>
</dbReference>
<evidence type="ECO:0000256" key="2">
    <source>
        <dbReference type="ARBA" id="ARBA00022555"/>
    </source>
</evidence>
<keyword evidence="3 8" id="KW-0378">Hydrolase</keyword>
<feature type="site" description="Stabilizes the basic form of H active site to accept a proton" evidence="8">
    <location>
        <position position="112"/>
    </location>
</feature>
<dbReference type="InterPro" id="IPR036416">
    <property type="entry name" value="Pept_tRNA_hydro_sf"/>
</dbReference>
<evidence type="ECO:0000256" key="3">
    <source>
        <dbReference type="ARBA" id="ARBA00022801"/>
    </source>
</evidence>
<feature type="binding site" evidence="8">
    <location>
        <position position="35"/>
    </location>
    <ligand>
        <name>tRNA</name>
        <dbReference type="ChEBI" id="CHEBI:17843"/>
    </ligand>
</feature>
<dbReference type="PROSITE" id="PS01195">
    <property type="entry name" value="PEPT_TRNA_HYDROL_1"/>
    <property type="match status" value="1"/>
</dbReference>
<keyword evidence="8" id="KW-0963">Cytoplasm</keyword>
<evidence type="ECO:0000256" key="9">
    <source>
        <dbReference type="RuleBase" id="RU000673"/>
    </source>
</evidence>
<dbReference type="GO" id="GO:0000049">
    <property type="term" value="F:tRNA binding"/>
    <property type="evidence" value="ECO:0007669"/>
    <property type="project" value="UniProtKB-UniRule"/>
</dbReference>
<dbReference type="FunFam" id="3.40.50.1470:FF:000001">
    <property type="entry name" value="Peptidyl-tRNA hydrolase"/>
    <property type="match status" value="1"/>
</dbReference>
<dbReference type="InterPro" id="IPR001328">
    <property type="entry name" value="Pept_tRNA_hydro"/>
</dbReference>
<dbReference type="Gene3D" id="3.40.50.1470">
    <property type="entry name" value="Peptidyl-tRNA hydrolase"/>
    <property type="match status" value="1"/>
</dbReference>
<dbReference type="Pfam" id="PF01195">
    <property type="entry name" value="Pept_tRNA_hydro"/>
    <property type="match status" value="1"/>
</dbReference>
<protein>
    <recommendedName>
        <fullName evidence="7 8">Peptidyl-tRNA hydrolase</fullName>
        <shortName evidence="8">Pth</shortName>
        <ecNumber evidence="1 8">3.1.1.29</ecNumber>
    </recommendedName>
</protein>
<dbReference type="PROSITE" id="PS01196">
    <property type="entry name" value="PEPT_TRNA_HYDROL_2"/>
    <property type="match status" value="1"/>
</dbReference>
<name>A0A1H6L7S3_RUMFL</name>
<dbReference type="RefSeq" id="WP_074718435.1">
    <property type="nucleotide sequence ID" value="NZ_FNWV01000013.1"/>
</dbReference>
<dbReference type="EMBL" id="FNWV01000013">
    <property type="protein sequence ID" value="SEH80286.1"/>
    <property type="molecule type" value="Genomic_DNA"/>
</dbReference>
<organism evidence="11 12">
    <name type="scientific">Ruminococcus flavefaciens</name>
    <dbReference type="NCBI Taxonomy" id="1265"/>
    <lineage>
        <taxon>Bacteria</taxon>
        <taxon>Bacillati</taxon>
        <taxon>Bacillota</taxon>
        <taxon>Clostridia</taxon>
        <taxon>Eubacteriales</taxon>
        <taxon>Oscillospiraceae</taxon>
        <taxon>Ruminococcus</taxon>
    </lineage>
</organism>
<keyword evidence="2 8" id="KW-0820">tRNA-binding</keyword>
<dbReference type="EC" id="3.1.1.29" evidence="1 8"/>
<evidence type="ECO:0000313" key="12">
    <source>
        <dbReference type="Proteomes" id="UP000183190"/>
    </source>
</evidence>
<reference evidence="11 12" key="1">
    <citation type="submission" date="2016-10" db="EMBL/GenBank/DDBJ databases">
        <authorList>
            <person name="de Groot N.N."/>
        </authorList>
    </citation>
    <scope>NUCLEOTIDE SEQUENCE [LARGE SCALE GENOMIC DNA]</scope>
    <source>
        <strain evidence="11 12">YAD2003</strain>
    </source>
</reference>
<feature type="site" description="Discriminates between blocked and unblocked aminoacyl-tRNA" evidence="8">
    <location>
        <position position="30"/>
    </location>
</feature>
<evidence type="ECO:0000256" key="5">
    <source>
        <dbReference type="ARBA" id="ARBA00038063"/>
    </source>
</evidence>
<dbReference type="HAMAP" id="MF_00083">
    <property type="entry name" value="Pept_tRNA_hydro_bact"/>
    <property type="match status" value="1"/>
</dbReference>